<dbReference type="InterPro" id="IPR010730">
    <property type="entry name" value="HET"/>
</dbReference>
<evidence type="ECO:0000313" key="3">
    <source>
        <dbReference type="Proteomes" id="UP000235786"/>
    </source>
</evidence>
<dbReference type="PANTHER" id="PTHR24148">
    <property type="entry name" value="ANKYRIN REPEAT DOMAIN-CONTAINING PROTEIN 39 HOMOLOG-RELATED"/>
    <property type="match status" value="1"/>
</dbReference>
<keyword evidence="3" id="KW-1185">Reference proteome</keyword>
<organism evidence="2 3">
    <name type="scientific">Hyaloscypha variabilis (strain UAMH 11265 / GT02V1 / F)</name>
    <name type="common">Meliniomyces variabilis</name>
    <dbReference type="NCBI Taxonomy" id="1149755"/>
    <lineage>
        <taxon>Eukaryota</taxon>
        <taxon>Fungi</taxon>
        <taxon>Dikarya</taxon>
        <taxon>Ascomycota</taxon>
        <taxon>Pezizomycotina</taxon>
        <taxon>Leotiomycetes</taxon>
        <taxon>Helotiales</taxon>
        <taxon>Hyaloscyphaceae</taxon>
        <taxon>Hyaloscypha</taxon>
        <taxon>Hyaloscypha variabilis</taxon>
    </lineage>
</organism>
<name>A0A2J6R797_HYAVF</name>
<protein>
    <submittedName>
        <fullName evidence="2">HET-domain-containing protein</fullName>
    </submittedName>
</protein>
<dbReference type="STRING" id="1149755.A0A2J6R797"/>
<gene>
    <name evidence="2" type="ORF">L207DRAFT_517543</name>
</gene>
<dbReference type="InterPro" id="IPR052895">
    <property type="entry name" value="HetReg/Transcr_Mod"/>
</dbReference>
<dbReference type="Pfam" id="PF06985">
    <property type="entry name" value="HET"/>
    <property type="match status" value="1"/>
</dbReference>
<sequence>MATLEYERLDSASLEIRLLKLRKSDDGGICCSLTKHNLASKPDYLALSYVWGDPQVTENITVNGNTFGATTNLVAALDVLSPEPGDQAEDYFYWIDAICINQGDIQERSDQVQLMGDIFKNAILVIGWIGPATNESAEAIDVMEHLAEEIRSSTEGDLSFLLKPIPRFLADKHAPESQDKASNPRDIVAKNTFGLLAMTRSEDIYSIFHDRPFWKRAWVLQELVFAKKVLFFCGRKVFTYDPLHVIYTWCNSILVTPYHMAFSQGEWNLFQGCLNSSLSVPMRTVLIAQNNASSKAVSTEDPYEEAWETLQFARNLLASDPRDKIYSLLGLFRIGIDADYSKTVQGLYLEVAQIMFPRIPMDEWFDYAIPSNKRIPELPSWVLDWDSRSKGYGWEMPLYGIYNSAAALSVPVLREKVLGSSLIVSGTNFDEVHLLTTSSDNLGISAIEAFQFDITGGQPCGDTLHDPIPPGLPRGKASLRLCISDLQPGSKQRFVISSTYPSLCQEFIKNFKKWTVDIENTTTHQTRLAICNVDPGVFLKLFFDENALENSFDSNYAKDMKKEDDFPELPESLCYDLAASCIKHFQHSRHFYTKKGYLGFGPKWVQEGDLVCVLQNCRVPVLLRKVDDHYEFISTCFVLGLMDGEAAEMVSRGEISMQTFEIL</sequence>
<reference evidence="2 3" key="1">
    <citation type="submission" date="2016-04" db="EMBL/GenBank/DDBJ databases">
        <title>A degradative enzymes factory behind the ericoid mycorrhizal symbiosis.</title>
        <authorList>
            <consortium name="DOE Joint Genome Institute"/>
            <person name="Martino E."/>
            <person name="Morin E."/>
            <person name="Grelet G."/>
            <person name="Kuo A."/>
            <person name="Kohler A."/>
            <person name="Daghino S."/>
            <person name="Barry K."/>
            <person name="Choi C."/>
            <person name="Cichocki N."/>
            <person name="Clum A."/>
            <person name="Copeland A."/>
            <person name="Hainaut M."/>
            <person name="Haridas S."/>
            <person name="Labutti K."/>
            <person name="Lindquist E."/>
            <person name="Lipzen A."/>
            <person name="Khouja H.-R."/>
            <person name="Murat C."/>
            <person name="Ohm R."/>
            <person name="Olson A."/>
            <person name="Spatafora J."/>
            <person name="Veneault-Fourrey C."/>
            <person name="Henrissat B."/>
            <person name="Grigoriev I."/>
            <person name="Martin F."/>
            <person name="Perotto S."/>
        </authorList>
    </citation>
    <scope>NUCLEOTIDE SEQUENCE [LARGE SCALE GENOMIC DNA]</scope>
    <source>
        <strain evidence="2 3">F</strain>
    </source>
</reference>
<dbReference type="Proteomes" id="UP000235786">
    <property type="component" value="Unassembled WGS sequence"/>
</dbReference>
<dbReference type="AlphaFoldDB" id="A0A2J6R797"/>
<accession>A0A2J6R797</accession>
<proteinExistence type="predicted"/>
<evidence type="ECO:0000259" key="1">
    <source>
        <dbReference type="Pfam" id="PF06985"/>
    </source>
</evidence>
<dbReference type="PANTHER" id="PTHR24148:SF64">
    <property type="entry name" value="HETEROKARYON INCOMPATIBILITY DOMAIN-CONTAINING PROTEIN"/>
    <property type="match status" value="1"/>
</dbReference>
<evidence type="ECO:0000313" key="2">
    <source>
        <dbReference type="EMBL" id="PMD34382.1"/>
    </source>
</evidence>
<dbReference type="Pfam" id="PF26639">
    <property type="entry name" value="Het-6_barrel"/>
    <property type="match status" value="1"/>
</dbReference>
<dbReference type="OrthoDB" id="5386682at2759"/>
<dbReference type="EMBL" id="KZ613954">
    <property type="protein sequence ID" value="PMD34382.1"/>
    <property type="molecule type" value="Genomic_DNA"/>
</dbReference>
<feature type="domain" description="Heterokaryon incompatibility" evidence="1">
    <location>
        <begin position="44"/>
        <end position="222"/>
    </location>
</feature>